<gene>
    <name evidence="2" type="ORF">GJ744_000996</name>
</gene>
<dbReference type="Proteomes" id="UP000606974">
    <property type="component" value="Unassembled WGS sequence"/>
</dbReference>
<reference evidence="2" key="1">
    <citation type="submission" date="2020-02" db="EMBL/GenBank/DDBJ databases">
        <authorList>
            <person name="Palmer J.M."/>
        </authorList>
    </citation>
    <scope>NUCLEOTIDE SEQUENCE</scope>
    <source>
        <strain evidence="2">EPUS1.4</strain>
        <tissue evidence="2">Thallus</tissue>
    </source>
</reference>
<keyword evidence="3" id="KW-1185">Reference proteome</keyword>
<protein>
    <submittedName>
        <fullName evidence="2">Uncharacterized protein</fullName>
    </submittedName>
</protein>
<evidence type="ECO:0000313" key="2">
    <source>
        <dbReference type="EMBL" id="KAF7505375.1"/>
    </source>
</evidence>
<dbReference type="EMBL" id="JAACFV010000111">
    <property type="protein sequence ID" value="KAF7505375.1"/>
    <property type="molecule type" value="Genomic_DNA"/>
</dbReference>
<comment type="caution">
    <text evidence="2">The sequence shown here is derived from an EMBL/GenBank/DDBJ whole genome shotgun (WGS) entry which is preliminary data.</text>
</comment>
<name>A0A8H7E1J8_9EURO</name>
<feature type="compositionally biased region" description="Basic and acidic residues" evidence="1">
    <location>
        <begin position="238"/>
        <end position="251"/>
    </location>
</feature>
<feature type="region of interest" description="Disordered" evidence="1">
    <location>
        <begin position="233"/>
        <end position="269"/>
    </location>
</feature>
<dbReference type="OrthoDB" id="4134574at2759"/>
<organism evidence="2 3">
    <name type="scientific">Endocarpon pusillum</name>
    <dbReference type="NCBI Taxonomy" id="364733"/>
    <lineage>
        <taxon>Eukaryota</taxon>
        <taxon>Fungi</taxon>
        <taxon>Dikarya</taxon>
        <taxon>Ascomycota</taxon>
        <taxon>Pezizomycotina</taxon>
        <taxon>Eurotiomycetes</taxon>
        <taxon>Chaetothyriomycetidae</taxon>
        <taxon>Verrucariales</taxon>
        <taxon>Verrucariaceae</taxon>
        <taxon>Endocarpon</taxon>
    </lineage>
</organism>
<dbReference type="AlphaFoldDB" id="A0A8H7E1J8"/>
<sequence>MSTARVTCSNVLRELKDHGGQMSFDDGGREGFTFFKNEKLMRKLGESTDISGQGQAEKKQQMLCDDGAAAKEPDKEESYFRALDMLNDPPLVQASDREERYERPELKSEYGRIPDQFHATIVDFYRQGGHSGFLRRSRGVPKVVYHDGPDKIMEEARSTLGEIDEDAAKKHFSMEDFQFRWIHLPANNLEWMKDLTQRIYWDRIRSKDSFQDMKNFIWQSWYELPEGPSDPRYMKAGCKREAPKAGDKPKSLETSTTKPNDKKKDDAPASGHNDFCKVALYVNMPYVRSAVHTSEEHLKTQRFERFRRLHRNYSDVVDRLLTPDESHYESASNTKELDGYEQYRYLLELYEGKTIHGSRTLDESYYESISSIKMRNEDPSCD</sequence>
<proteinExistence type="predicted"/>
<evidence type="ECO:0000313" key="3">
    <source>
        <dbReference type="Proteomes" id="UP000606974"/>
    </source>
</evidence>
<accession>A0A8H7E1J8</accession>
<evidence type="ECO:0000256" key="1">
    <source>
        <dbReference type="SAM" id="MobiDB-lite"/>
    </source>
</evidence>